<proteinExistence type="predicted"/>
<evidence type="ECO:0000313" key="1">
    <source>
        <dbReference type="EMBL" id="AVO48544.1"/>
    </source>
</evidence>
<dbReference type="OrthoDB" id="9895357at2"/>
<dbReference type="RefSeq" id="WP_106683024.1">
    <property type="nucleotide sequence ID" value="NZ_CP027667.1"/>
</dbReference>
<organism evidence="1 2">
    <name type="scientific">Melaminivora suipulveris</name>
    <dbReference type="NCBI Taxonomy" id="2109913"/>
    <lineage>
        <taxon>Bacteria</taxon>
        <taxon>Pseudomonadati</taxon>
        <taxon>Pseudomonadota</taxon>
        <taxon>Betaproteobacteria</taxon>
        <taxon>Burkholderiales</taxon>
        <taxon>Comamonadaceae</taxon>
        <taxon>Melaminivora</taxon>
    </lineage>
</organism>
<dbReference type="Proteomes" id="UP000237925">
    <property type="component" value="Chromosome"/>
</dbReference>
<reference evidence="1 2" key="1">
    <citation type="submission" date="2018-03" db="EMBL/GenBank/DDBJ databases">
        <title>Genome sequencing of Melaminivora sp.</title>
        <authorList>
            <person name="Kim S.-J."/>
            <person name="Heo J."/>
            <person name="Ahn J.-H."/>
            <person name="Kwon S.-W."/>
        </authorList>
    </citation>
    <scope>NUCLEOTIDE SEQUENCE [LARGE SCALE GENOMIC DNA]</scope>
    <source>
        <strain evidence="1 2">SC2-9</strain>
    </source>
</reference>
<gene>
    <name evidence="1" type="ORF">C6568_04130</name>
</gene>
<keyword evidence="2" id="KW-1185">Reference proteome</keyword>
<evidence type="ECO:0000313" key="2">
    <source>
        <dbReference type="Proteomes" id="UP000237925"/>
    </source>
</evidence>
<protein>
    <submittedName>
        <fullName evidence="1">Uncharacterized protein</fullName>
    </submittedName>
</protein>
<dbReference type="AlphaFoldDB" id="A0A2R3QA47"/>
<name>A0A2R3QA47_9BURK</name>
<sequence>MSASKNTRREDATPMPISRANERLSEYLSDKSTEEIVATLTDIQQHPDCVAMRRLEEFLTQAHFAPEIRASAVMSSFVSLMREVLAEFVPGTELGDVVEPLRRLMANHGGGRPTTETTWEKWRDRYQELKHSRPMLTAQERYEDIAAENGVASWRTIRSGISELKKRRQ</sequence>
<accession>A0A2R3QA47</accession>
<dbReference type="KEGG" id="mela:C6568_04130"/>
<dbReference type="EMBL" id="CP027667">
    <property type="protein sequence ID" value="AVO48544.1"/>
    <property type="molecule type" value="Genomic_DNA"/>
</dbReference>